<dbReference type="InterPro" id="IPR011021">
    <property type="entry name" value="Arrestin-like_N"/>
</dbReference>
<dbReference type="InterPro" id="IPR011022">
    <property type="entry name" value="Arrestin_C-like"/>
</dbReference>
<comment type="caution">
    <text evidence="2">The sequence shown here is derived from an EMBL/GenBank/DDBJ whole genome shotgun (WGS) entry which is preliminary data.</text>
</comment>
<dbReference type="PANTHER" id="PTHR11188">
    <property type="entry name" value="ARRESTIN DOMAIN CONTAINING PROTEIN"/>
    <property type="match status" value="1"/>
</dbReference>
<dbReference type="PANTHER" id="PTHR11188:SF17">
    <property type="entry name" value="FI21816P1"/>
    <property type="match status" value="1"/>
</dbReference>
<reference evidence="2" key="1">
    <citation type="submission" date="2019-03" db="EMBL/GenBank/DDBJ databases">
        <title>Long read genome sequence of the mycoparasitic Pythium oligandrum ATCC 38472 isolated from sugarbeet rhizosphere.</title>
        <authorList>
            <person name="Gaulin E."/>
        </authorList>
    </citation>
    <scope>NUCLEOTIDE SEQUENCE</scope>
    <source>
        <strain evidence="2">ATCC 38472_TT</strain>
    </source>
</reference>
<evidence type="ECO:0000259" key="1">
    <source>
        <dbReference type="SMART" id="SM01017"/>
    </source>
</evidence>
<gene>
    <name evidence="2" type="ORF">Poli38472_010184</name>
</gene>
<feature type="domain" description="Arrestin C-terminal-like" evidence="1">
    <location>
        <begin position="182"/>
        <end position="323"/>
    </location>
</feature>
<dbReference type="Gene3D" id="2.60.40.640">
    <property type="match status" value="2"/>
</dbReference>
<organism evidence="2 3">
    <name type="scientific">Pythium oligandrum</name>
    <name type="common">Mycoparasitic fungus</name>
    <dbReference type="NCBI Taxonomy" id="41045"/>
    <lineage>
        <taxon>Eukaryota</taxon>
        <taxon>Sar</taxon>
        <taxon>Stramenopiles</taxon>
        <taxon>Oomycota</taxon>
        <taxon>Peronosporomycetes</taxon>
        <taxon>Pythiales</taxon>
        <taxon>Pythiaceae</taxon>
        <taxon>Pythium</taxon>
    </lineage>
</organism>
<dbReference type="Pfam" id="PF00339">
    <property type="entry name" value="Arrestin_N"/>
    <property type="match status" value="1"/>
</dbReference>
<sequence length="331" mass="36643">MQASAIRIELDNPAVEPGRLLSGRVQVSVVSPIHHADLRVKMLCAEEMGWNGVMEATPSARSLVYRHEHFSSELVLLGNGTELQPGTYEYPFRFSVPVHVPVSFIHQRYQTLNMMNAFIADQLSSKIRAKMNHTVAATMVVNGEVETSQEVVHEFVVPSVALKTLPVIVEATHDLRMFELIQRGSSHLTTELVNPAVSPTGTIQVSVRLDNESAQRLHKIKLVLHEDVTANGQAVPHDVLSNETRKVCSGVFKGKTIAEARQGQAAIVQMPIKSTNPTLTELLTPTVHGYFIDVKYRVVIECVFSWKRRISVTLPLTITANPEEIATACDQ</sequence>
<dbReference type="GO" id="GO:0005737">
    <property type="term" value="C:cytoplasm"/>
    <property type="evidence" value="ECO:0007669"/>
    <property type="project" value="TreeGrafter"/>
</dbReference>
<dbReference type="SMART" id="SM01017">
    <property type="entry name" value="Arrestin_C"/>
    <property type="match status" value="1"/>
</dbReference>
<dbReference type="EMBL" id="SPLM01000111">
    <property type="protein sequence ID" value="TMW58625.1"/>
    <property type="molecule type" value="Genomic_DNA"/>
</dbReference>
<dbReference type="InterPro" id="IPR014756">
    <property type="entry name" value="Ig_E-set"/>
</dbReference>
<dbReference type="OrthoDB" id="7785529at2759"/>
<dbReference type="SUPFAM" id="SSF81296">
    <property type="entry name" value="E set domains"/>
    <property type="match status" value="1"/>
</dbReference>
<name>A0A8K1C992_PYTOL</name>
<dbReference type="InterPro" id="IPR014752">
    <property type="entry name" value="Arrestin-like_C"/>
</dbReference>
<keyword evidence="3" id="KW-1185">Reference proteome</keyword>
<proteinExistence type="predicted"/>
<evidence type="ECO:0000313" key="2">
    <source>
        <dbReference type="EMBL" id="TMW58625.1"/>
    </source>
</evidence>
<evidence type="ECO:0000313" key="3">
    <source>
        <dbReference type="Proteomes" id="UP000794436"/>
    </source>
</evidence>
<dbReference type="InterPro" id="IPR050357">
    <property type="entry name" value="Arrestin_domain-protein"/>
</dbReference>
<dbReference type="GO" id="GO:0015031">
    <property type="term" value="P:protein transport"/>
    <property type="evidence" value="ECO:0007669"/>
    <property type="project" value="TreeGrafter"/>
</dbReference>
<protein>
    <recommendedName>
        <fullName evidence="1">Arrestin C-terminal-like domain-containing protein</fullName>
    </recommendedName>
</protein>
<dbReference type="AlphaFoldDB" id="A0A8K1C992"/>
<dbReference type="Proteomes" id="UP000794436">
    <property type="component" value="Unassembled WGS sequence"/>
</dbReference>
<accession>A0A8K1C992</accession>
<dbReference type="Pfam" id="PF02752">
    <property type="entry name" value="Arrestin_C"/>
    <property type="match status" value="1"/>
</dbReference>